<keyword evidence="9" id="KW-1185">Reference proteome</keyword>
<feature type="transmembrane region" description="Helical" evidence="6">
    <location>
        <begin position="12"/>
        <end position="38"/>
    </location>
</feature>
<feature type="transmembrane region" description="Helical" evidence="6">
    <location>
        <begin position="150"/>
        <end position="174"/>
    </location>
</feature>
<reference evidence="8 9" key="1">
    <citation type="submission" date="2019-08" db="EMBL/GenBank/DDBJ databases">
        <authorList>
            <person name="Dhanesh K."/>
            <person name="Kumar G."/>
            <person name="Sasikala C."/>
            <person name="Venkata Ramana C."/>
        </authorList>
    </citation>
    <scope>NUCLEOTIDE SEQUENCE [LARGE SCALE GENOMIC DNA]</scope>
    <source>
        <strain evidence="8 9">JC645</strain>
    </source>
</reference>
<dbReference type="SUPFAM" id="SSF144091">
    <property type="entry name" value="Rhomboid-like"/>
    <property type="match status" value="1"/>
</dbReference>
<dbReference type="Pfam" id="PF01694">
    <property type="entry name" value="Rhomboid"/>
    <property type="match status" value="1"/>
</dbReference>
<evidence type="ECO:0000256" key="6">
    <source>
        <dbReference type="SAM" id="Phobius"/>
    </source>
</evidence>
<dbReference type="PANTHER" id="PTHR43066">
    <property type="entry name" value="RHOMBOID-RELATED PROTEIN"/>
    <property type="match status" value="1"/>
</dbReference>
<dbReference type="Gene3D" id="1.20.1540.10">
    <property type="entry name" value="Rhomboid-like"/>
    <property type="match status" value="1"/>
</dbReference>
<comment type="subcellular location">
    <subcellularLocation>
        <location evidence="1">Membrane</location>
        <topology evidence="1">Multi-pass membrane protein</topology>
    </subcellularLocation>
</comment>
<keyword evidence="3 6" id="KW-1133">Transmembrane helix</keyword>
<evidence type="ECO:0000259" key="7">
    <source>
        <dbReference type="Pfam" id="PF01694"/>
    </source>
</evidence>
<keyword evidence="8" id="KW-0378">Hydrolase</keyword>
<keyword evidence="8" id="KW-0645">Protease</keyword>
<feature type="domain" description="Peptidase S54 rhomboid" evidence="7">
    <location>
        <begin position="60"/>
        <end position="209"/>
    </location>
</feature>
<protein>
    <submittedName>
        <fullName evidence="8">Rhomboid family intramembrane serine protease</fullName>
    </submittedName>
</protein>
<feature type="compositionally biased region" description="Basic residues" evidence="5">
    <location>
        <begin position="296"/>
        <end position="308"/>
    </location>
</feature>
<evidence type="ECO:0000256" key="2">
    <source>
        <dbReference type="ARBA" id="ARBA00022692"/>
    </source>
</evidence>
<dbReference type="GO" id="GO:0016020">
    <property type="term" value="C:membrane"/>
    <property type="evidence" value="ECO:0007669"/>
    <property type="project" value="UniProtKB-SubCell"/>
</dbReference>
<dbReference type="InterPro" id="IPR035952">
    <property type="entry name" value="Rhomboid-like_sf"/>
</dbReference>
<evidence type="ECO:0000313" key="8">
    <source>
        <dbReference type="EMBL" id="KAA5539846.1"/>
    </source>
</evidence>
<feature type="transmembrane region" description="Helical" evidence="6">
    <location>
        <begin position="99"/>
        <end position="119"/>
    </location>
</feature>
<evidence type="ECO:0000256" key="1">
    <source>
        <dbReference type="ARBA" id="ARBA00004141"/>
    </source>
</evidence>
<dbReference type="GO" id="GO:0004252">
    <property type="term" value="F:serine-type endopeptidase activity"/>
    <property type="evidence" value="ECO:0007669"/>
    <property type="project" value="InterPro"/>
</dbReference>
<comment type="caution">
    <text evidence="8">The sequence shown here is derived from an EMBL/GenBank/DDBJ whole genome shotgun (WGS) entry which is preliminary data.</text>
</comment>
<dbReference type="EMBL" id="VWOX01000016">
    <property type="protein sequence ID" value="KAA5539846.1"/>
    <property type="molecule type" value="Genomic_DNA"/>
</dbReference>
<evidence type="ECO:0000256" key="5">
    <source>
        <dbReference type="SAM" id="MobiDB-lite"/>
    </source>
</evidence>
<evidence type="ECO:0000256" key="4">
    <source>
        <dbReference type="ARBA" id="ARBA00023136"/>
    </source>
</evidence>
<sequence length="455" mass="49885">MIIPYSTDAPLYHWPIATASIIVANIAIFCATTVQLMLGNVEVESIEWLFLQFNQINPLQWLTCAFMHADIFHLLGNMFFLFAFGLIVEGKIGTARFTAVYFAICMAIGAIAQIPMFFLAGEGSVLGASGVVFGLMAIAIIWAPENELECFYLFFVAFGTFEARIISFGAFFIFLQLVDLILGGFSMSGAMGHMIGALVGAPIAFHMLRADTVDCEGWDVVSRNDWMKAYPFFYGAKQRQRDSEQHEEIHDPVGTALALGGGDASATRRLGVAMPVPAAAPAPPPARKSSPTVKPGRLKRGLRHKKKSQQTTPEEISARCQAHPEFNRLAYILRNSLQTRNLPAAQQAFLKIDELKIAAGLSEKTLLHYSQSLGAAKQWVNAIRPLAVVIDQQGPASDDACLRLAQIQLRVLRRPDQAILTLGKIQPPVDQAADAAKRQRLQKRDQLLALAQSSS</sequence>
<dbReference type="Proteomes" id="UP000324479">
    <property type="component" value="Unassembled WGS sequence"/>
</dbReference>
<accession>A0A5M6CY29</accession>
<dbReference type="GO" id="GO:0006508">
    <property type="term" value="P:proteolysis"/>
    <property type="evidence" value="ECO:0007669"/>
    <property type="project" value="UniProtKB-KW"/>
</dbReference>
<evidence type="ECO:0000313" key="9">
    <source>
        <dbReference type="Proteomes" id="UP000324479"/>
    </source>
</evidence>
<feature type="region of interest" description="Disordered" evidence="5">
    <location>
        <begin position="276"/>
        <end position="317"/>
    </location>
</feature>
<organism evidence="8 9">
    <name type="scientific">Roseiconus nitratireducens</name>
    <dbReference type="NCBI Taxonomy" id="2605748"/>
    <lineage>
        <taxon>Bacteria</taxon>
        <taxon>Pseudomonadati</taxon>
        <taxon>Planctomycetota</taxon>
        <taxon>Planctomycetia</taxon>
        <taxon>Pirellulales</taxon>
        <taxon>Pirellulaceae</taxon>
        <taxon>Roseiconus</taxon>
    </lineage>
</organism>
<name>A0A5M6CY29_9BACT</name>
<keyword evidence="4 6" id="KW-0472">Membrane</keyword>
<dbReference type="RefSeq" id="WP_150078907.1">
    <property type="nucleotide sequence ID" value="NZ_VWOX01000016.1"/>
</dbReference>
<feature type="transmembrane region" description="Helical" evidence="6">
    <location>
        <begin position="180"/>
        <end position="201"/>
    </location>
</feature>
<feature type="transmembrane region" description="Helical" evidence="6">
    <location>
        <begin position="125"/>
        <end position="143"/>
    </location>
</feature>
<gene>
    <name evidence="8" type="ORF">FYK55_22605</name>
</gene>
<dbReference type="AlphaFoldDB" id="A0A5M6CY29"/>
<feature type="transmembrane region" description="Helical" evidence="6">
    <location>
        <begin position="58"/>
        <end position="87"/>
    </location>
</feature>
<keyword evidence="2 6" id="KW-0812">Transmembrane</keyword>
<proteinExistence type="predicted"/>
<dbReference type="PANTHER" id="PTHR43066:SF5">
    <property type="entry name" value="RHOMBOID-LIKE PROTEIN 11, CHLOROPLASTIC-RELATED"/>
    <property type="match status" value="1"/>
</dbReference>
<dbReference type="InterPro" id="IPR022764">
    <property type="entry name" value="Peptidase_S54_rhomboid_dom"/>
</dbReference>
<evidence type="ECO:0000256" key="3">
    <source>
        <dbReference type="ARBA" id="ARBA00022989"/>
    </source>
</evidence>